<protein>
    <submittedName>
        <fullName evidence="2">Uncharacterized protein</fullName>
    </submittedName>
</protein>
<accession>A0AC55DFM1</accession>
<reference evidence="2" key="1">
    <citation type="submission" date="2025-08" db="UniProtKB">
        <authorList>
            <consortium name="RefSeq"/>
        </authorList>
    </citation>
    <scope>IDENTIFICATION</scope>
</reference>
<organism evidence="1 2">
    <name type="scientific">Echinops telfairi</name>
    <name type="common">Lesser hedgehog tenrec</name>
    <dbReference type="NCBI Taxonomy" id="9371"/>
    <lineage>
        <taxon>Eukaryota</taxon>
        <taxon>Metazoa</taxon>
        <taxon>Chordata</taxon>
        <taxon>Craniata</taxon>
        <taxon>Vertebrata</taxon>
        <taxon>Euteleostomi</taxon>
        <taxon>Mammalia</taxon>
        <taxon>Eutheria</taxon>
        <taxon>Afrotheria</taxon>
        <taxon>Tenrecidae</taxon>
        <taxon>Tenrecinae</taxon>
        <taxon>Echinops</taxon>
    </lineage>
</organism>
<name>A0AC55DFM1_ECHTE</name>
<dbReference type="Proteomes" id="UP000694863">
    <property type="component" value="Unplaced"/>
</dbReference>
<proteinExistence type="predicted"/>
<keyword evidence="1" id="KW-1185">Reference proteome</keyword>
<sequence length="522" mass="59670">MDEVYQIASTESVQLLERELAVQLAELKAEIEEQGPLQGTAPGVSSSVRVPKDVSYFRRERELALKKILQVAEAKPLVVQADVMQRELESCLRREYTPENLPLLLLQHYTERMAQLAQSKYLHMLRWKRFCQHSKIMEQLHPLYQKQVGYIMREYNDTIHRAERLSVARENFLMGKSNPSNLVTQEDLTIYTRWFVCHLHSLKTIHHYLQLCPSSTNIHSYPRNLAIVLGVILPRLQPFMAKVPLVAPESHGVVMTYLSVCELFEALQYLPISKVLSVTADRLPEVGPDNEKDIGPDIQSSASPGPTGTDTSGTTRSRATFLLPQHTAELGDVKPQLKRLLFHYSIPFDVEELRDSAKEMELLSLVSQKFQSVFKEQQRMQTFPDYHAGIANTESPGLAGRGVAFKKRADWIAFIKIKPKCDPWQKKFLTKLKERRRTDGLMQLQAKFLKISSPGRAVQALQDHAAKMITLAAQGPSFAASQGLHQCNYDHIWERIYSNVHLYQVQQREMAETTFRSSGKLY</sequence>
<evidence type="ECO:0000313" key="2">
    <source>
        <dbReference type="RefSeq" id="XP_045150537.1"/>
    </source>
</evidence>
<dbReference type="RefSeq" id="XP_045150537.1">
    <property type="nucleotide sequence ID" value="XM_045294602.1"/>
</dbReference>
<evidence type="ECO:0000313" key="1">
    <source>
        <dbReference type="Proteomes" id="UP000694863"/>
    </source>
</evidence>
<gene>
    <name evidence="2" type="primary">LOC123522211</name>
</gene>